<evidence type="ECO:0000256" key="1">
    <source>
        <dbReference type="SAM" id="Phobius"/>
    </source>
</evidence>
<feature type="transmembrane region" description="Helical" evidence="1">
    <location>
        <begin position="12"/>
        <end position="34"/>
    </location>
</feature>
<reference evidence="2" key="1">
    <citation type="journal article" date="2021" name="Nat. Commun.">
        <title>Genetic determinants of endophytism in the Arabidopsis root mycobiome.</title>
        <authorList>
            <person name="Mesny F."/>
            <person name="Miyauchi S."/>
            <person name="Thiergart T."/>
            <person name="Pickel B."/>
            <person name="Atanasova L."/>
            <person name="Karlsson M."/>
            <person name="Huettel B."/>
            <person name="Barry K.W."/>
            <person name="Haridas S."/>
            <person name="Chen C."/>
            <person name="Bauer D."/>
            <person name="Andreopoulos W."/>
            <person name="Pangilinan J."/>
            <person name="LaButti K."/>
            <person name="Riley R."/>
            <person name="Lipzen A."/>
            <person name="Clum A."/>
            <person name="Drula E."/>
            <person name="Henrissat B."/>
            <person name="Kohler A."/>
            <person name="Grigoriev I.V."/>
            <person name="Martin F.M."/>
            <person name="Hacquard S."/>
        </authorList>
    </citation>
    <scope>NUCLEOTIDE SEQUENCE</scope>
    <source>
        <strain evidence="2">MPI-SDFR-AT-0073</strain>
    </source>
</reference>
<organism evidence="2 3">
    <name type="scientific">Truncatella angustata</name>
    <dbReference type="NCBI Taxonomy" id="152316"/>
    <lineage>
        <taxon>Eukaryota</taxon>
        <taxon>Fungi</taxon>
        <taxon>Dikarya</taxon>
        <taxon>Ascomycota</taxon>
        <taxon>Pezizomycotina</taxon>
        <taxon>Sordariomycetes</taxon>
        <taxon>Xylariomycetidae</taxon>
        <taxon>Amphisphaeriales</taxon>
        <taxon>Sporocadaceae</taxon>
        <taxon>Truncatella</taxon>
    </lineage>
</organism>
<sequence>MVDTLRGPRGQAGLLVSFHLFIFSFSNFFLIHYLRDPGLAKCCTYDTSSIFACMCVCMYAWDKIGSYSQTKCVSESHTILCLYSFHAHFSYLLSRVS</sequence>
<keyword evidence="1" id="KW-0472">Membrane</keyword>
<dbReference type="AlphaFoldDB" id="A0A9P8URM0"/>
<keyword evidence="3" id="KW-1185">Reference proteome</keyword>
<comment type="caution">
    <text evidence="2">The sequence shown here is derived from an EMBL/GenBank/DDBJ whole genome shotgun (WGS) entry which is preliminary data.</text>
</comment>
<keyword evidence="1" id="KW-1133">Transmembrane helix</keyword>
<dbReference type="RefSeq" id="XP_045961426.1">
    <property type="nucleotide sequence ID" value="XM_046095287.1"/>
</dbReference>
<gene>
    <name evidence="2" type="ORF">BKA67DRAFT_182286</name>
</gene>
<dbReference type="GeneID" id="70124180"/>
<protein>
    <submittedName>
        <fullName evidence="2">Uncharacterized protein</fullName>
    </submittedName>
</protein>
<proteinExistence type="predicted"/>
<dbReference type="Proteomes" id="UP000758603">
    <property type="component" value="Unassembled WGS sequence"/>
</dbReference>
<dbReference type="EMBL" id="JAGPXC010000002">
    <property type="protein sequence ID" value="KAH6657192.1"/>
    <property type="molecule type" value="Genomic_DNA"/>
</dbReference>
<accession>A0A9P8URM0</accession>
<keyword evidence="1" id="KW-0812">Transmembrane</keyword>
<evidence type="ECO:0000313" key="2">
    <source>
        <dbReference type="EMBL" id="KAH6657192.1"/>
    </source>
</evidence>
<evidence type="ECO:0000313" key="3">
    <source>
        <dbReference type="Proteomes" id="UP000758603"/>
    </source>
</evidence>
<name>A0A9P8URM0_9PEZI</name>